<organism evidence="1">
    <name type="scientific">marine sediment metagenome</name>
    <dbReference type="NCBI Taxonomy" id="412755"/>
    <lineage>
        <taxon>unclassified sequences</taxon>
        <taxon>metagenomes</taxon>
        <taxon>ecological metagenomes</taxon>
    </lineage>
</organism>
<accession>X1EME8</accession>
<feature type="non-terminal residue" evidence="1">
    <location>
        <position position="98"/>
    </location>
</feature>
<reference evidence="1" key="1">
    <citation type="journal article" date="2014" name="Front. Microbiol.">
        <title>High frequency of phylogenetically diverse reductive dehalogenase-homologous genes in deep subseafloor sedimentary metagenomes.</title>
        <authorList>
            <person name="Kawai M."/>
            <person name="Futagami T."/>
            <person name="Toyoda A."/>
            <person name="Takaki Y."/>
            <person name="Nishi S."/>
            <person name="Hori S."/>
            <person name="Arai W."/>
            <person name="Tsubouchi T."/>
            <person name="Morono Y."/>
            <person name="Uchiyama I."/>
            <person name="Ito T."/>
            <person name="Fujiyama A."/>
            <person name="Inagaki F."/>
            <person name="Takami H."/>
        </authorList>
    </citation>
    <scope>NUCLEOTIDE SEQUENCE</scope>
    <source>
        <strain evidence="1">Expedition CK06-06</strain>
    </source>
</reference>
<proteinExistence type="predicted"/>
<name>X1EME8_9ZZZZ</name>
<sequence>MVSKLEDTAKSGVYGNPSLEQAAIYYNTADGGQPYLAGRNSYLSQTLPFLGYRHQVTDAKPLGKGRLHGLERRGKLLSGEKGDVYRDGTGAFLPIETG</sequence>
<comment type="caution">
    <text evidence="1">The sequence shown here is derived from an EMBL/GenBank/DDBJ whole genome shotgun (WGS) entry which is preliminary data.</text>
</comment>
<evidence type="ECO:0000313" key="1">
    <source>
        <dbReference type="EMBL" id="GAH33762.1"/>
    </source>
</evidence>
<dbReference type="EMBL" id="BARU01013172">
    <property type="protein sequence ID" value="GAH33762.1"/>
    <property type="molecule type" value="Genomic_DNA"/>
</dbReference>
<dbReference type="AlphaFoldDB" id="X1EME8"/>
<protein>
    <submittedName>
        <fullName evidence="1">Uncharacterized protein</fullName>
    </submittedName>
</protein>
<gene>
    <name evidence="1" type="ORF">S03H2_23937</name>
</gene>